<dbReference type="PANTHER" id="PTHR31284:SF10">
    <property type="entry name" value="ACID PHOSPHATASE-LIKE PROTEIN"/>
    <property type="match status" value="1"/>
</dbReference>
<evidence type="ECO:0008006" key="5">
    <source>
        <dbReference type="Google" id="ProtNLM"/>
    </source>
</evidence>
<sequence length="362" mass="40355">MDGTNSDTKPVRLFPLVFQLLLYVTGAVVFGFVLTAVQDTIQANVGLHSKKYEFLSECLHPMGGGLVRPGGTFPRLNDTFLSQECAQELGEYFADKVGQYWKDVAQVAQSAMEHFQGLSELQQPNPKRVIIFDIDETTLSNAEEWQQQLKMAAPQHHRSEALLWGRRSVKRSLTTTWLLSRHQEVALRPDLVHDHVSSSGVHLENRGSGSVKSPALKPMQALYSYLYTSGYSLAFITGRKESERESTVANLKEAGYGGLCASPAVNDLMSTEKEVTLIKGFSGEGTRQELQGRPLLPCYIALYLRKQNDTRLASVYKPEQRKVLEDRGYEIFGSFGDQFSDLDGTSSAPHSFKLPNPAYILL</sequence>
<dbReference type="InterPro" id="IPR005519">
    <property type="entry name" value="Acid_phosphat_B-like"/>
</dbReference>
<comment type="caution">
    <text evidence="3">The sequence shown here is derived from an EMBL/GenBank/DDBJ whole genome shotgun (WGS) entry which is preliminary data.</text>
</comment>
<gene>
    <name evidence="3" type="ORF">CEUSTIGMA_g13938.t1</name>
</gene>
<dbReference type="Gene3D" id="3.40.50.1000">
    <property type="entry name" value="HAD superfamily/HAD-like"/>
    <property type="match status" value="1"/>
</dbReference>
<keyword evidence="2" id="KW-1133">Transmembrane helix</keyword>
<evidence type="ECO:0000256" key="2">
    <source>
        <dbReference type="SAM" id="Phobius"/>
    </source>
</evidence>
<dbReference type="EMBL" id="BEGY01000349">
    <property type="protein sequence ID" value="GAX86531.1"/>
    <property type="molecule type" value="Genomic_DNA"/>
</dbReference>
<dbReference type="Proteomes" id="UP000232323">
    <property type="component" value="Unassembled WGS sequence"/>
</dbReference>
<dbReference type="Pfam" id="PF03767">
    <property type="entry name" value="Acid_phosphat_B"/>
    <property type="match status" value="2"/>
</dbReference>
<protein>
    <recommendedName>
        <fullName evidence="5">Acid phosphatase</fullName>
    </recommendedName>
</protein>
<dbReference type="SUPFAM" id="SSF56784">
    <property type="entry name" value="HAD-like"/>
    <property type="match status" value="1"/>
</dbReference>
<feature type="transmembrane region" description="Helical" evidence="2">
    <location>
        <begin position="20"/>
        <end position="41"/>
    </location>
</feature>
<accession>A0A250XTX6</accession>
<organism evidence="3 4">
    <name type="scientific">Chlamydomonas eustigma</name>
    <dbReference type="NCBI Taxonomy" id="1157962"/>
    <lineage>
        <taxon>Eukaryota</taxon>
        <taxon>Viridiplantae</taxon>
        <taxon>Chlorophyta</taxon>
        <taxon>core chlorophytes</taxon>
        <taxon>Chlorophyceae</taxon>
        <taxon>CS clade</taxon>
        <taxon>Chlamydomonadales</taxon>
        <taxon>Chlamydomonadaceae</taxon>
        <taxon>Chlamydomonas</taxon>
    </lineage>
</organism>
<reference evidence="3 4" key="1">
    <citation type="submission" date="2017-08" db="EMBL/GenBank/DDBJ databases">
        <title>Acidophilic green algal genome provides insights into adaptation to an acidic environment.</title>
        <authorList>
            <person name="Hirooka S."/>
            <person name="Hirose Y."/>
            <person name="Kanesaki Y."/>
            <person name="Higuchi S."/>
            <person name="Fujiwara T."/>
            <person name="Onuma R."/>
            <person name="Era A."/>
            <person name="Ohbayashi R."/>
            <person name="Uzuka A."/>
            <person name="Nozaki H."/>
            <person name="Yoshikawa H."/>
            <person name="Miyagishima S.Y."/>
        </authorList>
    </citation>
    <scope>NUCLEOTIDE SEQUENCE [LARGE SCALE GENOMIC DNA]</scope>
    <source>
        <strain evidence="3 4">NIES-2499</strain>
    </source>
</reference>
<keyword evidence="2" id="KW-0472">Membrane</keyword>
<keyword evidence="2" id="KW-0812">Transmembrane</keyword>
<dbReference type="OrthoDB" id="59415at2759"/>
<dbReference type="STRING" id="1157962.A0A250XTX6"/>
<dbReference type="InterPro" id="IPR023214">
    <property type="entry name" value="HAD_sf"/>
</dbReference>
<name>A0A250XTX6_9CHLO</name>
<dbReference type="PANTHER" id="PTHR31284">
    <property type="entry name" value="ACID PHOSPHATASE-LIKE PROTEIN"/>
    <property type="match status" value="1"/>
</dbReference>
<evidence type="ECO:0000256" key="1">
    <source>
        <dbReference type="ARBA" id="ARBA00022729"/>
    </source>
</evidence>
<keyword evidence="1" id="KW-0732">Signal</keyword>
<evidence type="ECO:0000313" key="3">
    <source>
        <dbReference type="EMBL" id="GAX86531.1"/>
    </source>
</evidence>
<proteinExistence type="predicted"/>
<dbReference type="InterPro" id="IPR036412">
    <property type="entry name" value="HAD-like_sf"/>
</dbReference>
<keyword evidence="4" id="KW-1185">Reference proteome</keyword>
<dbReference type="AlphaFoldDB" id="A0A250XTX6"/>
<evidence type="ECO:0000313" key="4">
    <source>
        <dbReference type="Proteomes" id="UP000232323"/>
    </source>
</evidence>